<dbReference type="Proteomes" id="UP001176521">
    <property type="component" value="Unassembled WGS sequence"/>
</dbReference>
<dbReference type="GO" id="GO:0004045">
    <property type="term" value="F:peptidyl-tRNA hydrolase activity"/>
    <property type="evidence" value="ECO:0007669"/>
    <property type="project" value="UniProtKB-EC"/>
</dbReference>
<keyword evidence="2" id="KW-0378">Hydrolase</keyword>
<dbReference type="AlphaFoldDB" id="A0AAN6JKQ0"/>
<dbReference type="PANTHER" id="PTHR46194:SF1">
    <property type="entry name" value="PEPTIDYL-TRNA HYDROLASE PTRHD1-RELATED"/>
    <property type="match status" value="1"/>
</dbReference>
<dbReference type="PANTHER" id="PTHR46194">
    <property type="entry name" value="PEPTIDYL-TRNA HYDROLASE PTRHD1-RELATED"/>
    <property type="match status" value="1"/>
</dbReference>
<dbReference type="InterPro" id="IPR002833">
    <property type="entry name" value="PTH2"/>
</dbReference>
<accession>A0AAN6JKQ0</accession>
<sequence>MSTLSYTTAPPAAAEPATSAGDSTGAPAQQPSQDSERPLVMQIIIDRSLTKAPEWSRGALIAQGAHAAIAIMTETAGEAATQAYVAPAQLGSMHKVVLQSPKTGTLAELSKKLDEAYKAASGDGATHEVLGMSFPRHHLWVEQPEGIPTAIAIAPNRKPPALTDILKKCTLFRD</sequence>
<dbReference type="InterPro" id="IPR042237">
    <property type="entry name" value="PTRHD1"/>
</dbReference>
<dbReference type="SUPFAM" id="SSF102462">
    <property type="entry name" value="Peptidyl-tRNA hydrolase II"/>
    <property type="match status" value="1"/>
</dbReference>
<dbReference type="EC" id="3.1.1.29" evidence="1"/>
<organism evidence="5 6">
    <name type="scientific">Tilletia horrida</name>
    <dbReference type="NCBI Taxonomy" id="155126"/>
    <lineage>
        <taxon>Eukaryota</taxon>
        <taxon>Fungi</taxon>
        <taxon>Dikarya</taxon>
        <taxon>Basidiomycota</taxon>
        <taxon>Ustilaginomycotina</taxon>
        <taxon>Exobasidiomycetes</taxon>
        <taxon>Tilletiales</taxon>
        <taxon>Tilletiaceae</taxon>
        <taxon>Tilletia</taxon>
    </lineage>
</organism>
<gene>
    <name evidence="5" type="ORF">OC842_002906</name>
</gene>
<dbReference type="InterPro" id="IPR023476">
    <property type="entry name" value="Pep_tRNA_hydro_II_dom_sf"/>
</dbReference>
<dbReference type="EMBL" id="JAPDMQ010000133">
    <property type="protein sequence ID" value="KAK0533651.1"/>
    <property type="molecule type" value="Genomic_DNA"/>
</dbReference>
<keyword evidence="6" id="KW-1185">Reference proteome</keyword>
<evidence type="ECO:0000256" key="3">
    <source>
        <dbReference type="ARBA" id="ARBA00048707"/>
    </source>
</evidence>
<evidence type="ECO:0000256" key="2">
    <source>
        <dbReference type="ARBA" id="ARBA00022801"/>
    </source>
</evidence>
<protein>
    <recommendedName>
        <fullName evidence="1">peptidyl-tRNA hydrolase</fullName>
        <ecNumber evidence="1">3.1.1.29</ecNumber>
    </recommendedName>
</protein>
<evidence type="ECO:0000313" key="5">
    <source>
        <dbReference type="EMBL" id="KAK0533651.1"/>
    </source>
</evidence>
<evidence type="ECO:0000313" key="6">
    <source>
        <dbReference type="Proteomes" id="UP001176521"/>
    </source>
</evidence>
<evidence type="ECO:0000256" key="1">
    <source>
        <dbReference type="ARBA" id="ARBA00013260"/>
    </source>
</evidence>
<dbReference type="Pfam" id="PF01981">
    <property type="entry name" value="PTH2"/>
    <property type="match status" value="1"/>
</dbReference>
<comment type="caution">
    <text evidence="5">The sequence shown here is derived from an EMBL/GenBank/DDBJ whole genome shotgun (WGS) entry which is preliminary data.</text>
</comment>
<comment type="catalytic activity">
    <reaction evidence="3">
        <text>an N-acyl-L-alpha-aminoacyl-tRNA + H2O = an N-acyl-L-amino acid + a tRNA + H(+)</text>
        <dbReference type="Rhea" id="RHEA:54448"/>
        <dbReference type="Rhea" id="RHEA-COMP:10123"/>
        <dbReference type="Rhea" id="RHEA-COMP:13883"/>
        <dbReference type="ChEBI" id="CHEBI:15377"/>
        <dbReference type="ChEBI" id="CHEBI:15378"/>
        <dbReference type="ChEBI" id="CHEBI:59874"/>
        <dbReference type="ChEBI" id="CHEBI:78442"/>
        <dbReference type="ChEBI" id="CHEBI:138191"/>
        <dbReference type="EC" id="3.1.1.29"/>
    </reaction>
</comment>
<reference evidence="5" key="1">
    <citation type="journal article" date="2023" name="PhytoFront">
        <title>Draft Genome Resources of Seven Strains of Tilletia horrida, Causal Agent of Kernel Smut of Rice.</title>
        <authorList>
            <person name="Khanal S."/>
            <person name="Antony Babu S."/>
            <person name="Zhou X.G."/>
        </authorList>
    </citation>
    <scope>NUCLEOTIDE SEQUENCE</scope>
    <source>
        <strain evidence="5">TX3</strain>
    </source>
</reference>
<feature type="region of interest" description="Disordered" evidence="4">
    <location>
        <begin position="1"/>
        <end position="38"/>
    </location>
</feature>
<evidence type="ECO:0000256" key="4">
    <source>
        <dbReference type="SAM" id="MobiDB-lite"/>
    </source>
</evidence>
<feature type="compositionally biased region" description="Low complexity" evidence="4">
    <location>
        <begin position="7"/>
        <end position="20"/>
    </location>
</feature>
<name>A0AAN6JKQ0_9BASI</name>
<dbReference type="Gene3D" id="3.40.1490.10">
    <property type="entry name" value="Bit1"/>
    <property type="match status" value="1"/>
</dbReference>
<proteinExistence type="predicted"/>